<comment type="caution">
    <text evidence="5">Lacks conserved residue(s) required for the propagation of feature annotation.</text>
</comment>
<evidence type="ECO:0000256" key="2">
    <source>
        <dbReference type="ARBA" id="ARBA00022679"/>
    </source>
</evidence>
<proteinExistence type="inferred from homology"/>
<gene>
    <name evidence="5 8" type="primary">speE</name>
    <name evidence="8" type="ORF">QBE54_11140</name>
</gene>
<evidence type="ECO:0000259" key="7">
    <source>
        <dbReference type="PROSITE" id="PS51006"/>
    </source>
</evidence>
<feature type="binding site" evidence="5">
    <location>
        <begin position="153"/>
        <end position="156"/>
    </location>
    <ligand>
        <name>spermidine</name>
        <dbReference type="ChEBI" id="CHEBI:57834"/>
    </ligand>
</feature>
<dbReference type="RefSeq" id="WP_369018266.1">
    <property type="nucleotide sequence ID" value="NZ_CP121689.1"/>
</dbReference>
<dbReference type="GO" id="GO:0004766">
    <property type="term" value="F:spermidine synthase activity"/>
    <property type="evidence" value="ECO:0007669"/>
    <property type="project" value="UniProtKB-EC"/>
</dbReference>
<name>A0ABZ2YAS3_9BACT</name>
<dbReference type="NCBIfam" id="NF002010">
    <property type="entry name" value="PRK00811.1"/>
    <property type="match status" value="1"/>
</dbReference>
<sequence>MELWYFQSYIENYQMGLKVKETLFCGKTRFQEIAILDTFLYGKTLILDGIVQTTEKDEFMYHEMLVHPAMFVHPNPRKIFIIGGGDGGASREVLKHPVEEVHLVDIDEGVIELCRRYFPQLGNWEDPRLKVLVEDAARFIKESDQVFDVIIMDSTDPIPRGVAEPLFSKEFFQQVFEHLSPEGLFVSQIEPPFFEPERVRKLWENLDMFPIVKVYWGLVPTYPGGVWTYVVGSKSLDPQKPLRKPDFPTRYYSPEVHQAAFTLPVFFKQLLEGKES</sequence>
<keyword evidence="9" id="KW-1185">Reference proteome</keyword>
<accession>A0ABZ2YAS3</accession>
<dbReference type="InterPro" id="IPR029063">
    <property type="entry name" value="SAM-dependent_MTases_sf"/>
</dbReference>
<feature type="binding site" evidence="5">
    <location>
        <begin position="135"/>
        <end position="136"/>
    </location>
    <ligand>
        <name>S-methyl-5'-thioadenosine</name>
        <dbReference type="ChEBI" id="CHEBI:17509"/>
    </ligand>
</feature>
<dbReference type="Proteomes" id="UP001461341">
    <property type="component" value="Chromosome"/>
</dbReference>
<dbReference type="InterPro" id="IPR035246">
    <property type="entry name" value="Spermidine_synt_N"/>
</dbReference>
<feature type="binding site" evidence="5">
    <location>
        <position position="62"/>
    </location>
    <ligand>
        <name>spermidine</name>
        <dbReference type="ChEBI" id="CHEBI:57834"/>
    </ligand>
</feature>
<protein>
    <recommendedName>
        <fullName evidence="5">Polyamine aminopropyltransferase</fullName>
    </recommendedName>
    <alternativeName>
        <fullName evidence="5">Putrescine aminopropyltransferase</fullName>
        <shortName evidence="5">PAPT</shortName>
    </alternativeName>
    <alternativeName>
        <fullName evidence="5">Spermidine synthase</fullName>
        <shortName evidence="5">SPDS</shortName>
        <shortName evidence="5">SPDSY</shortName>
        <ecNumber evidence="5">2.5.1.16</ecNumber>
    </alternativeName>
</protein>
<dbReference type="SUPFAM" id="SSF53335">
    <property type="entry name" value="S-adenosyl-L-methionine-dependent methyltransferases"/>
    <property type="match status" value="1"/>
</dbReference>
<feature type="binding site" evidence="5">
    <location>
        <position position="86"/>
    </location>
    <ligand>
        <name>spermidine</name>
        <dbReference type="ChEBI" id="CHEBI:57834"/>
    </ligand>
</feature>
<evidence type="ECO:0000313" key="9">
    <source>
        <dbReference type="Proteomes" id="UP001461341"/>
    </source>
</evidence>
<feature type="active site" description="Proton acceptor" evidence="5 6">
    <location>
        <position position="153"/>
    </location>
</feature>
<keyword evidence="4 5" id="KW-0620">Polyamine biosynthesis</keyword>
<dbReference type="CDD" id="cd02440">
    <property type="entry name" value="AdoMet_MTases"/>
    <property type="match status" value="1"/>
</dbReference>
<dbReference type="InterPro" id="IPR030374">
    <property type="entry name" value="PABS"/>
</dbReference>
<evidence type="ECO:0000256" key="6">
    <source>
        <dbReference type="PROSITE-ProRule" id="PRU00354"/>
    </source>
</evidence>
<dbReference type="Pfam" id="PF01564">
    <property type="entry name" value="Spermine_synth"/>
    <property type="match status" value="1"/>
</dbReference>
<dbReference type="EC" id="2.5.1.16" evidence="5"/>
<evidence type="ECO:0000313" key="8">
    <source>
        <dbReference type="EMBL" id="WZL76110.1"/>
    </source>
</evidence>
<evidence type="ECO:0000256" key="3">
    <source>
        <dbReference type="ARBA" id="ARBA00023066"/>
    </source>
</evidence>
<organism evidence="8 9">
    <name type="scientific">Thermatribacter velox</name>
    <dbReference type="NCBI Taxonomy" id="3039681"/>
    <lineage>
        <taxon>Bacteria</taxon>
        <taxon>Pseudomonadati</taxon>
        <taxon>Atribacterota</taxon>
        <taxon>Atribacteria</taxon>
        <taxon>Atribacterales</taxon>
        <taxon>Thermatribacteraceae</taxon>
        <taxon>Thermatribacter</taxon>
    </lineage>
</organism>
<dbReference type="EMBL" id="CP121689">
    <property type="protein sequence ID" value="WZL76110.1"/>
    <property type="molecule type" value="Genomic_DNA"/>
</dbReference>
<dbReference type="PANTHER" id="PTHR11558">
    <property type="entry name" value="SPERMIDINE/SPERMINE SYNTHASE"/>
    <property type="match status" value="1"/>
</dbReference>
<comment type="function">
    <text evidence="5">Catalyzes the irreversible transfer of a propylamine group from the amino donor S-adenosylmethioninamine (decarboxy-AdoMet) to putrescine (1,4-diaminobutane) to yield spermidine.</text>
</comment>
<keyword evidence="2 5" id="KW-0808">Transferase</keyword>
<evidence type="ECO:0000256" key="4">
    <source>
        <dbReference type="ARBA" id="ARBA00023115"/>
    </source>
</evidence>
<evidence type="ECO:0000256" key="1">
    <source>
        <dbReference type="ARBA" id="ARBA00007867"/>
    </source>
</evidence>
<feature type="binding site" evidence="5">
    <location>
        <position position="31"/>
    </location>
    <ligand>
        <name>S-methyl-5'-thioadenosine</name>
        <dbReference type="ChEBI" id="CHEBI:17509"/>
    </ligand>
</feature>
<feature type="binding site" evidence="5">
    <location>
        <position position="105"/>
    </location>
    <ligand>
        <name>S-methyl-5'-thioadenosine</name>
        <dbReference type="ChEBI" id="CHEBI:17509"/>
    </ligand>
</feature>
<keyword evidence="3 5" id="KW-0745">Spermidine biosynthesis</keyword>
<reference evidence="8 9" key="1">
    <citation type="submission" date="2023-03" db="EMBL/GenBank/DDBJ databases">
        <title>Novel Species.</title>
        <authorList>
            <person name="Ma S."/>
        </authorList>
    </citation>
    <scope>NUCLEOTIDE SEQUENCE [LARGE SCALE GENOMIC DNA]</scope>
    <source>
        <strain evidence="8 9">B11</strain>
    </source>
</reference>
<dbReference type="InterPro" id="IPR001045">
    <property type="entry name" value="Spermi_synthase"/>
</dbReference>
<dbReference type="Pfam" id="PF17284">
    <property type="entry name" value="Spermine_synt_N"/>
    <property type="match status" value="1"/>
</dbReference>
<dbReference type="PROSITE" id="PS51006">
    <property type="entry name" value="PABS_2"/>
    <property type="match status" value="1"/>
</dbReference>
<comment type="similarity">
    <text evidence="1 5">Belongs to the spermidine/spermine synthase family.</text>
</comment>
<comment type="pathway">
    <text evidence="5">Amine and polyamine biosynthesis; spermidine biosynthesis; spermidine from putrescine: step 1/1.</text>
</comment>
<comment type="catalytic activity">
    <reaction evidence="5">
        <text>S-adenosyl 3-(methylsulfanyl)propylamine + putrescine = S-methyl-5'-thioadenosine + spermidine + H(+)</text>
        <dbReference type="Rhea" id="RHEA:12721"/>
        <dbReference type="ChEBI" id="CHEBI:15378"/>
        <dbReference type="ChEBI" id="CHEBI:17509"/>
        <dbReference type="ChEBI" id="CHEBI:57443"/>
        <dbReference type="ChEBI" id="CHEBI:57834"/>
        <dbReference type="ChEBI" id="CHEBI:326268"/>
        <dbReference type="EC" id="2.5.1.16"/>
    </reaction>
</comment>
<dbReference type="NCBIfam" id="NF037959">
    <property type="entry name" value="MFS_SpdSyn"/>
    <property type="match status" value="1"/>
</dbReference>
<feature type="domain" description="PABS" evidence="7">
    <location>
        <begin position="2"/>
        <end position="234"/>
    </location>
</feature>
<dbReference type="PANTHER" id="PTHR11558:SF11">
    <property type="entry name" value="SPERMIDINE SYNTHASE"/>
    <property type="match status" value="1"/>
</dbReference>
<dbReference type="Gene3D" id="2.30.140.10">
    <property type="entry name" value="Spermidine synthase, tetramerisation domain"/>
    <property type="match status" value="1"/>
</dbReference>
<dbReference type="HAMAP" id="MF_00198">
    <property type="entry name" value="Spermidine_synth"/>
    <property type="match status" value="1"/>
</dbReference>
<comment type="subunit">
    <text evidence="5">Homodimer or homotetramer.</text>
</comment>
<dbReference type="NCBIfam" id="TIGR00417">
    <property type="entry name" value="speE"/>
    <property type="match status" value="1"/>
</dbReference>
<evidence type="ECO:0000256" key="5">
    <source>
        <dbReference type="HAMAP-Rule" id="MF_00198"/>
    </source>
</evidence>
<dbReference type="Gene3D" id="3.40.50.150">
    <property type="entry name" value="Vaccinia Virus protein VP39"/>
    <property type="match status" value="1"/>
</dbReference>
<dbReference type="InterPro" id="IPR037163">
    <property type="entry name" value="Spermidine_synt_N_sf"/>
</dbReference>